<keyword evidence="10" id="KW-1185">Reference proteome</keyword>
<dbReference type="InterPro" id="IPR004869">
    <property type="entry name" value="MMPL_dom"/>
</dbReference>
<feature type="transmembrane region" description="Helical" evidence="7">
    <location>
        <begin position="405"/>
        <end position="425"/>
    </location>
</feature>
<evidence type="ECO:0000256" key="3">
    <source>
        <dbReference type="ARBA" id="ARBA00022475"/>
    </source>
</evidence>
<feature type="transmembrane region" description="Helical" evidence="7">
    <location>
        <begin position="574"/>
        <end position="592"/>
    </location>
</feature>
<keyword evidence="5 7" id="KW-1133">Transmembrane helix</keyword>
<feature type="transmembrane region" description="Helical" evidence="7">
    <location>
        <begin position="547"/>
        <end position="567"/>
    </location>
</feature>
<comment type="similarity">
    <text evidence="2">Belongs to the resistance-nodulation-cell division (RND) (TC 2.A.6) family. MmpL subfamily.</text>
</comment>
<dbReference type="PROSITE" id="PS50156">
    <property type="entry name" value="SSD"/>
    <property type="match status" value="1"/>
</dbReference>
<dbReference type="InParanoid" id="L0A824"/>
<organism evidence="9 10">
    <name type="scientific">Caldisphaera lagunensis (strain DSM 15908 / JCM 11604 / ANMR 0165 / IC-154)</name>
    <dbReference type="NCBI Taxonomy" id="1056495"/>
    <lineage>
        <taxon>Archaea</taxon>
        <taxon>Thermoproteota</taxon>
        <taxon>Thermoprotei</taxon>
        <taxon>Acidilobales</taxon>
        <taxon>Caldisphaeraceae</taxon>
        <taxon>Caldisphaera</taxon>
    </lineage>
</organism>
<dbReference type="GeneID" id="14211459"/>
<feature type="transmembrane region" description="Helical" evidence="7">
    <location>
        <begin position="345"/>
        <end position="368"/>
    </location>
</feature>
<feature type="transmembrane region" description="Helical" evidence="7">
    <location>
        <begin position="604"/>
        <end position="629"/>
    </location>
</feature>
<evidence type="ECO:0000313" key="10">
    <source>
        <dbReference type="Proteomes" id="UP000010469"/>
    </source>
</evidence>
<dbReference type="Proteomes" id="UP000010469">
    <property type="component" value="Chromosome"/>
</dbReference>
<keyword evidence="3" id="KW-1003">Cell membrane</keyword>
<sequence length="719" mass="78956">MEYDPNVSLILYNNITKTEVVSAELISNISNTNPDIAIKLIRGENPYYLSLSLINQSINNSKLRLLINELNYSMPIYNYSSLIKEMPYLLNSTLLKMGFTNNITPILTSSTINVITNISSFNNEVINITQILFNKTYNKVINKIKGLLIQNNLDGFAVFLSNNLSYSQALKMEKNLSNDLRSKGFGNASILLTGTLILNYQLQNSSIKSISQSDFISTLLVVIILAIVLESIVAIAIPFTGIGLGLIIVLGIGYLLTSHGILSLNSISRTLMYLAGLGLGIDYSSLISRRFREEFIKTGNSKIAAENAIKRSWKAVITGALTAAIGFGSMSLATDFPFLASLGEAVPISIIIIMIISLTVIPSLLSIIGGNRIVWWPSNIKKKQIDYKNNDRKYGRSRKIAERSAIILAIVVILLIPSLYVYTTFKGSYDFTLMMPQNSQAVDALHYLTNNYASGIIYPDYIIAPNTTILNEINQSIYKLSCVQSTQLLNKTEPILQVTLSVYPLGSSAISCKNTIREISKNISSQAMVGGEAAINLDLKNIVYHSFYHLVYPIAIILMFIVLLIFFGSVPMSLAALGSVVFSAIFGSTIAIELYRFSGITLPWYLPIVVFTAILGVGMDYNSFIINRIREESEKVDVKEAVSNAMSRMSVLVIGLSVIMGGAFSGLLAFSAPGFRGMGIALMSGVIIAGLMASFLFTPSIAYLLGKYAWWPSKIKKND</sequence>
<dbReference type="GO" id="GO:0005886">
    <property type="term" value="C:plasma membrane"/>
    <property type="evidence" value="ECO:0007669"/>
    <property type="project" value="UniProtKB-SubCell"/>
</dbReference>
<evidence type="ECO:0000256" key="2">
    <source>
        <dbReference type="ARBA" id="ARBA00010157"/>
    </source>
</evidence>
<dbReference type="SUPFAM" id="SSF82866">
    <property type="entry name" value="Multidrug efflux transporter AcrB transmembrane domain"/>
    <property type="match status" value="2"/>
</dbReference>
<feature type="transmembrane region" description="Helical" evidence="7">
    <location>
        <begin position="650"/>
        <end position="672"/>
    </location>
</feature>
<accession>L0A824</accession>
<evidence type="ECO:0000256" key="5">
    <source>
        <dbReference type="ARBA" id="ARBA00022989"/>
    </source>
</evidence>
<feature type="transmembrane region" description="Helical" evidence="7">
    <location>
        <begin position="244"/>
        <end position="264"/>
    </location>
</feature>
<evidence type="ECO:0000259" key="8">
    <source>
        <dbReference type="PROSITE" id="PS50156"/>
    </source>
</evidence>
<dbReference type="eggNOG" id="arCOG02175">
    <property type="taxonomic scope" value="Archaea"/>
</dbReference>
<keyword evidence="6 7" id="KW-0472">Membrane</keyword>
<evidence type="ECO:0000256" key="1">
    <source>
        <dbReference type="ARBA" id="ARBA00004651"/>
    </source>
</evidence>
<dbReference type="PANTHER" id="PTHR33406">
    <property type="entry name" value="MEMBRANE PROTEIN MJ1562-RELATED"/>
    <property type="match status" value="1"/>
</dbReference>
<dbReference type="HOGENOM" id="CLU_380670_0_0_2"/>
<dbReference type="PANTHER" id="PTHR33406:SF6">
    <property type="entry name" value="MEMBRANE PROTEIN YDGH-RELATED"/>
    <property type="match status" value="1"/>
</dbReference>
<feature type="transmembrane region" description="Helical" evidence="7">
    <location>
        <begin position="184"/>
        <end position="203"/>
    </location>
</feature>
<name>L0A824_CALLD</name>
<gene>
    <name evidence="9" type="ordered locus">Calag_0199</name>
</gene>
<evidence type="ECO:0000313" key="9">
    <source>
        <dbReference type="EMBL" id="AFZ69981.1"/>
    </source>
</evidence>
<feature type="transmembrane region" description="Helical" evidence="7">
    <location>
        <begin position="215"/>
        <end position="237"/>
    </location>
</feature>
<reference evidence="10" key="1">
    <citation type="submission" date="2012-03" db="EMBL/GenBank/DDBJ databases">
        <title>Complete genome of Caldisphaera lagunensis DSM 15908.</title>
        <authorList>
            <person name="Lucas S."/>
            <person name="Copeland A."/>
            <person name="Lapidus A."/>
            <person name="Glavina del Rio T."/>
            <person name="Dalin E."/>
            <person name="Tice H."/>
            <person name="Bruce D."/>
            <person name="Goodwin L."/>
            <person name="Pitluck S."/>
            <person name="Peters L."/>
            <person name="Mikhailova N."/>
            <person name="Teshima H."/>
            <person name="Kyrpides N."/>
            <person name="Mavromatis K."/>
            <person name="Ivanova N."/>
            <person name="Brettin T."/>
            <person name="Detter J.C."/>
            <person name="Han C."/>
            <person name="Larimer F."/>
            <person name="Land M."/>
            <person name="Hauser L."/>
            <person name="Markowitz V."/>
            <person name="Cheng J.-F."/>
            <person name="Hugenholtz P."/>
            <person name="Woyke T."/>
            <person name="Wu D."/>
            <person name="Spring S."/>
            <person name="Schroeder M."/>
            <person name="Brambilla E."/>
            <person name="Klenk H.-P."/>
            <person name="Eisen J.A."/>
        </authorList>
    </citation>
    <scope>NUCLEOTIDE SEQUENCE [LARGE SCALE GENOMIC DNA]</scope>
    <source>
        <strain evidence="10">DSM 15908 / JCM 11604 / IC-154</strain>
    </source>
</reference>
<dbReference type="RefSeq" id="WP_015231879.1">
    <property type="nucleotide sequence ID" value="NC_019791.1"/>
</dbReference>
<proteinExistence type="inferred from homology"/>
<feature type="transmembrane region" description="Helical" evidence="7">
    <location>
        <begin position="312"/>
        <end position="333"/>
    </location>
</feature>
<feature type="transmembrane region" description="Helical" evidence="7">
    <location>
        <begin position="678"/>
        <end position="706"/>
    </location>
</feature>
<dbReference type="InterPro" id="IPR050545">
    <property type="entry name" value="Mycobact_MmpL"/>
</dbReference>
<dbReference type="Gene3D" id="1.20.1640.10">
    <property type="entry name" value="Multidrug efflux transporter AcrB transmembrane domain"/>
    <property type="match status" value="2"/>
</dbReference>
<evidence type="ECO:0000256" key="7">
    <source>
        <dbReference type="SAM" id="Phobius"/>
    </source>
</evidence>
<evidence type="ECO:0000256" key="4">
    <source>
        <dbReference type="ARBA" id="ARBA00022692"/>
    </source>
</evidence>
<dbReference type="OrthoDB" id="42357at2157"/>
<dbReference type="InterPro" id="IPR000731">
    <property type="entry name" value="SSD"/>
</dbReference>
<dbReference type="EMBL" id="CP003378">
    <property type="protein sequence ID" value="AFZ69981.1"/>
    <property type="molecule type" value="Genomic_DNA"/>
</dbReference>
<feature type="domain" description="SSD" evidence="8">
    <location>
        <begin position="243"/>
        <end position="367"/>
    </location>
</feature>
<protein>
    <submittedName>
        <fullName evidence="9">Putative RND superfamily exporter</fullName>
    </submittedName>
</protein>
<evidence type="ECO:0000256" key="6">
    <source>
        <dbReference type="ARBA" id="ARBA00023136"/>
    </source>
</evidence>
<keyword evidence="4 7" id="KW-0812">Transmembrane</keyword>
<comment type="subcellular location">
    <subcellularLocation>
        <location evidence="1">Cell membrane</location>
        <topology evidence="1">Multi-pass membrane protein</topology>
    </subcellularLocation>
</comment>
<dbReference type="KEGG" id="clg:Calag_0199"/>
<dbReference type="Pfam" id="PF03176">
    <property type="entry name" value="MMPL"/>
    <property type="match status" value="2"/>
</dbReference>
<dbReference type="AlphaFoldDB" id="L0A824"/>